<protein>
    <submittedName>
        <fullName evidence="2">Predicted protein</fullName>
    </submittedName>
</protein>
<dbReference type="AlphaFoldDB" id="E4ZV57"/>
<gene>
    <name evidence="2" type="ORF">LEMA_P026350.1</name>
</gene>
<feature type="region of interest" description="Disordered" evidence="1">
    <location>
        <begin position="65"/>
        <end position="92"/>
    </location>
</feature>
<evidence type="ECO:0000256" key="1">
    <source>
        <dbReference type="SAM" id="MobiDB-lite"/>
    </source>
</evidence>
<name>E4ZV57_LEPMJ</name>
<accession>E4ZV57</accession>
<sequence length="131" mass="14900">MNYSAYLVRTTHPTSLRQIQSTPAPPLRRQKIGRYPDRETWQARILPYPADSGLQDQNKYQARLRTKAARQPRPTMSSSQANGAMRDPRPCSAKVPETRLAWLLGESGVGKRVWAFAIVFDGRVLDQQDAY</sequence>
<reference evidence="3" key="1">
    <citation type="journal article" date="2011" name="Nat. Commun.">
        <title>Effector diversification within compartments of the Leptosphaeria maculans genome affected by Repeat-Induced Point mutations.</title>
        <authorList>
            <person name="Rouxel T."/>
            <person name="Grandaubert J."/>
            <person name="Hane J.K."/>
            <person name="Hoede C."/>
            <person name="van de Wouw A.P."/>
            <person name="Couloux A."/>
            <person name="Dominguez V."/>
            <person name="Anthouard V."/>
            <person name="Bally P."/>
            <person name="Bourras S."/>
            <person name="Cozijnsen A.J."/>
            <person name="Ciuffetti L.M."/>
            <person name="Degrave A."/>
            <person name="Dilmaghani A."/>
            <person name="Duret L."/>
            <person name="Fudal I."/>
            <person name="Goodwin S.B."/>
            <person name="Gout L."/>
            <person name="Glaser N."/>
            <person name="Linglin J."/>
            <person name="Kema G.H.J."/>
            <person name="Lapalu N."/>
            <person name="Lawrence C.B."/>
            <person name="May K."/>
            <person name="Meyer M."/>
            <person name="Ollivier B."/>
            <person name="Poulain J."/>
            <person name="Schoch C.L."/>
            <person name="Simon A."/>
            <person name="Spatafora J.W."/>
            <person name="Stachowiak A."/>
            <person name="Turgeon B.G."/>
            <person name="Tyler B.M."/>
            <person name="Vincent D."/>
            <person name="Weissenbach J."/>
            <person name="Amselem J."/>
            <person name="Quesneville H."/>
            <person name="Oliver R.P."/>
            <person name="Wincker P."/>
            <person name="Balesdent M.-H."/>
            <person name="Howlett B.J."/>
        </authorList>
    </citation>
    <scope>NUCLEOTIDE SEQUENCE [LARGE SCALE GENOMIC DNA]</scope>
    <source>
        <strain evidence="3">JN3 / isolate v23.1.3 / race Av1-4-5-6-7-8</strain>
    </source>
</reference>
<evidence type="ECO:0000313" key="3">
    <source>
        <dbReference type="Proteomes" id="UP000002668"/>
    </source>
</evidence>
<dbReference type="VEuPathDB" id="FungiDB:LEMA_P026350.1"/>
<proteinExistence type="predicted"/>
<dbReference type="InParanoid" id="E4ZV57"/>
<dbReference type="EMBL" id="FP929127">
    <property type="protein sequence ID" value="CBX95483.1"/>
    <property type="molecule type" value="Genomic_DNA"/>
</dbReference>
<dbReference type="Proteomes" id="UP000002668">
    <property type="component" value="Genome"/>
</dbReference>
<keyword evidence="3" id="KW-1185">Reference proteome</keyword>
<dbReference type="HOGENOM" id="CLU_1928001_0_0_1"/>
<organism evidence="3">
    <name type="scientific">Leptosphaeria maculans (strain JN3 / isolate v23.1.3 / race Av1-4-5-6-7-8)</name>
    <name type="common">Blackleg fungus</name>
    <name type="synonym">Phoma lingam</name>
    <dbReference type="NCBI Taxonomy" id="985895"/>
    <lineage>
        <taxon>Eukaryota</taxon>
        <taxon>Fungi</taxon>
        <taxon>Dikarya</taxon>
        <taxon>Ascomycota</taxon>
        <taxon>Pezizomycotina</taxon>
        <taxon>Dothideomycetes</taxon>
        <taxon>Pleosporomycetidae</taxon>
        <taxon>Pleosporales</taxon>
        <taxon>Pleosporineae</taxon>
        <taxon>Leptosphaeriaceae</taxon>
        <taxon>Plenodomus</taxon>
        <taxon>Plenodomus lingam/Leptosphaeria maculans species complex</taxon>
    </lineage>
</organism>
<evidence type="ECO:0000313" key="2">
    <source>
        <dbReference type="EMBL" id="CBX95483.1"/>
    </source>
</evidence>